<dbReference type="RefSeq" id="WP_038196903.1">
    <property type="nucleotide sequence ID" value="NZ_CAWLXS010000289.1"/>
</dbReference>
<reference evidence="10" key="1">
    <citation type="submission" date="2013-07" db="EMBL/GenBank/DDBJ databases">
        <title>Sub-species coevolution in mutualistic symbiosis.</title>
        <authorList>
            <person name="Murfin K."/>
            <person name="Klassen J."/>
            <person name="Lee M."/>
            <person name="Forst S."/>
            <person name="Stock P."/>
            <person name="Goodrich-Blair H."/>
        </authorList>
    </citation>
    <scope>NUCLEOTIDE SEQUENCE [LARGE SCALE GENOMIC DNA]</scope>
    <source>
        <strain evidence="10">Kraussei Becker Underwood</strain>
    </source>
</reference>
<sequence length="396" mass="42218">MQNHKRYENFIVFLAPLINSVGGIAIDLYAPSIPSIGRELSASPSLMQNTITITLICYAVGQLFFGILADARGRKSSVILGLLVFLAGSIMATIASSIEILLFARALQGFAIGSCQVVARALLVDNIKGPRLSVAIIYLSLAFGLGPVVAPYIGGAIEVHLGWRYNFILYAIYGCVVLTFVLAGLKESLAPELRRNAFHTVAGYRTILADSRFRASVTILGASFSAFLLWNVFGPYIVQQRLGLSAQYFGTTALGVGACYLTGTLLNRFLIRYVTSGALMLVGLGMFLVGSFIIAINPMEITLPNILVGIMLVAFGQGFIFSNAMARSMSLFPDRAGVAASLQGCLMLAFGSVASAIASALPLHTNMTIAAVFFALFVVSLIGVLSLRKACRTEIA</sequence>
<evidence type="ECO:0000256" key="4">
    <source>
        <dbReference type="ARBA" id="ARBA00022475"/>
    </source>
</evidence>
<dbReference type="Pfam" id="PF07690">
    <property type="entry name" value="MFS_1"/>
    <property type="match status" value="1"/>
</dbReference>
<dbReference type="GO" id="GO:0005886">
    <property type="term" value="C:plasma membrane"/>
    <property type="evidence" value="ECO:0007669"/>
    <property type="project" value="UniProtKB-SubCell"/>
</dbReference>
<keyword evidence="5 8" id="KW-0812">Transmembrane</keyword>
<keyword evidence="7 8" id="KW-0472">Membrane</keyword>
<dbReference type="InterPro" id="IPR004812">
    <property type="entry name" value="Efflux_drug-R_Bcr/CmlA"/>
</dbReference>
<dbReference type="HOGENOM" id="CLU_001265_47_1_6"/>
<dbReference type="GO" id="GO:0042910">
    <property type="term" value="F:xenobiotic transmembrane transporter activity"/>
    <property type="evidence" value="ECO:0007669"/>
    <property type="project" value="InterPro"/>
</dbReference>
<evidence type="ECO:0000313" key="11">
    <source>
        <dbReference type="Proteomes" id="UP000028493"/>
    </source>
</evidence>
<evidence type="ECO:0000256" key="5">
    <source>
        <dbReference type="ARBA" id="ARBA00022692"/>
    </source>
</evidence>
<dbReference type="Gene3D" id="1.20.1720.10">
    <property type="entry name" value="Multidrug resistance protein D"/>
    <property type="match status" value="1"/>
</dbReference>
<evidence type="ECO:0000256" key="1">
    <source>
        <dbReference type="ARBA" id="ARBA00004651"/>
    </source>
</evidence>
<dbReference type="InterPro" id="IPR011701">
    <property type="entry name" value="MFS"/>
</dbReference>
<dbReference type="InterPro" id="IPR020846">
    <property type="entry name" value="MFS_dom"/>
</dbReference>
<accession>A0A077PUZ2</accession>
<dbReference type="GO" id="GO:1990961">
    <property type="term" value="P:xenobiotic detoxification by transmembrane export across the plasma membrane"/>
    <property type="evidence" value="ECO:0007669"/>
    <property type="project" value="InterPro"/>
</dbReference>
<comment type="subcellular location">
    <subcellularLocation>
        <location evidence="8">Cell inner membrane</location>
        <topology evidence="8">Multi-pass membrane protein</topology>
    </subcellularLocation>
    <subcellularLocation>
        <location evidence="1">Cell membrane</location>
        <topology evidence="1">Multi-pass membrane protein</topology>
    </subcellularLocation>
</comment>
<feature type="transmembrane region" description="Helical" evidence="8">
    <location>
        <begin position="102"/>
        <end position="123"/>
    </location>
</feature>
<feature type="transmembrane region" description="Helical" evidence="8">
    <location>
        <begin position="302"/>
        <end position="326"/>
    </location>
</feature>
<dbReference type="SUPFAM" id="SSF103473">
    <property type="entry name" value="MFS general substrate transporter"/>
    <property type="match status" value="1"/>
</dbReference>
<keyword evidence="6 8" id="KW-1133">Transmembrane helix</keyword>
<evidence type="ECO:0000256" key="6">
    <source>
        <dbReference type="ARBA" id="ARBA00022989"/>
    </source>
</evidence>
<dbReference type="PANTHER" id="PTHR23502">
    <property type="entry name" value="MAJOR FACILITATOR SUPERFAMILY"/>
    <property type="match status" value="1"/>
</dbReference>
<gene>
    <name evidence="10" type="ORF">XBKB1_2970005</name>
</gene>
<name>A0A077PUZ2_XENBV</name>
<protein>
    <recommendedName>
        <fullName evidence="8">Bcr/CflA family efflux transporter</fullName>
    </recommendedName>
</protein>
<dbReference type="InterPro" id="IPR036259">
    <property type="entry name" value="MFS_trans_sf"/>
</dbReference>
<dbReference type="PROSITE" id="PS50850">
    <property type="entry name" value="MFS"/>
    <property type="match status" value="1"/>
</dbReference>
<keyword evidence="8" id="KW-0997">Cell inner membrane</keyword>
<organism evidence="10 11">
    <name type="scientific">Xenorhabdus bovienii str. kraussei Becker Underwood</name>
    <dbReference type="NCBI Taxonomy" id="1398204"/>
    <lineage>
        <taxon>Bacteria</taxon>
        <taxon>Pseudomonadati</taxon>
        <taxon>Pseudomonadota</taxon>
        <taxon>Gammaproteobacteria</taxon>
        <taxon>Enterobacterales</taxon>
        <taxon>Morganellaceae</taxon>
        <taxon>Xenorhabdus</taxon>
    </lineage>
</organism>
<dbReference type="AlphaFoldDB" id="A0A077PUZ2"/>
<comment type="similarity">
    <text evidence="2 8">Belongs to the major facilitator superfamily. Bcr/CmlA family.</text>
</comment>
<feature type="transmembrane region" description="Helical" evidence="8">
    <location>
        <begin position="135"/>
        <end position="155"/>
    </location>
</feature>
<evidence type="ECO:0000256" key="2">
    <source>
        <dbReference type="ARBA" id="ARBA00006236"/>
    </source>
</evidence>
<feature type="transmembrane region" description="Helical" evidence="8">
    <location>
        <begin position="12"/>
        <end position="30"/>
    </location>
</feature>
<evidence type="ECO:0000256" key="3">
    <source>
        <dbReference type="ARBA" id="ARBA00022448"/>
    </source>
</evidence>
<feature type="transmembrane region" description="Helical" evidence="8">
    <location>
        <begin position="278"/>
        <end position="296"/>
    </location>
</feature>
<feature type="transmembrane region" description="Helical" evidence="8">
    <location>
        <begin position="245"/>
        <end position="266"/>
    </location>
</feature>
<feature type="transmembrane region" description="Helical" evidence="8">
    <location>
        <begin position="367"/>
        <end position="387"/>
    </location>
</feature>
<evidence type="ECO:0000313" key="10">
    <source>
        <dbReference type="EMBL" id="CDH24556.1"/>
    </source>
</evidence>
<evidence type="ECO:0000259" key="9">
    <source>
        <dbReference type="PROSITE" id="PS50850"/>
    </source>
</evidence>
<evidence type="ECO:0000256" key="8">
    <source>
        <dbReference type="RuleBase" id="RU365088"/>
    </source>
</evidence>
<dbReference type="NCBIfam" id="TIGR00710">
    <property type="entry name" value="efflux_Bcr_CflA"/>
    <property type="match status" value="1"/>
</dbReference>
<feature type="transmembrane region" description="Helical" evidence="8">
    <location>
        <begin position="50"/>
        <end position="71"/>
    </location>
</feature>
<keyword evidence="3 8" id="KW-0813">Transport</keyword>
<evidence type="ECO:0000256" key="7">
    <source>
        <dbReference type="ARBA" id="ARBA00023136"/>
    </source>
</evidence>
<dbReference type="PANTHER" id="PTHR23502:SF132">
    <property type="entry name" value="POLYAMINE TRANSPORTER 2-RELATED"/>
    <property type="match status" value="1"/>
</dbReference>
<feature type="transmembrane region" description="Helical" evidence="8">
    <location>
        <begin position="213"/>
        <end position="233"/>
    </location>
</feature>
<dbReference type="EMBL" id="CBSZ010000220">
    <property type="protein sequence ID" value="CDH24556.1"/>
    <property type="molecule type" value="Genomic_DNA"/>
</dbReference>
<feature type="transmembrane region" description="Helical" evidence="8">
    <location>
        <begin position="338"/>
        <end position="361"/>
    </location>
</feature>
<feature type="domain" description="Major facilitator superfamily (MFS) profile" evidence="9">
    <location>
        <begin position="11"/>
        <end position="392"/>
    </location>
</feature>
<comment type="caution">
    <text evidence="10">The sequence shown here is derived from an EMBL/GenBank/DDBJ whole genome shotgun (WGS) entry which is preliminary data.</text>
</comment>
<feature type="transmembrane region" description="Helical" evidence="8">
    <location>
        <begin position="167"/>
        <end position="185"/>
    </location>
</feature>
<proteinExistence type="inferred from homology"/>
<feature type="transmembrane region" description="Helical" evidence="8">
    <location>
        <begin position="78"/>
        <end position="96"/>
    </location>
</feature>
<keyword evidence="4" id="KW-1003">Cell membrane</keyword>
<dbReference type="CDD" id="cd17320">
    <property type="entry name" value="MFS_MdfA_MDR_like"/>
    <property type="match status" value="1"/>
</dbReference>
<dbReference type="Proteomes" id="UP000028493">
    <property type="component" value="Unassembled WGS sequence"/>
</dbReference>